<organism evidence="3 4">
    <name type="scientific">Perilla frutescens var. hirtella</name>
    <name type="common">Perilla citriodora</name>
    <name type="synonym">Perilla setoyensis</name>
    <dbReference type="NCBI Taxonomy" id="608512"/>
    <lineage>
        <taxon>Eukaryota</taxon>
        <taxon>Viridiplantae</taxon>
        <taxon>Streptophyta</taxon>
        <taxon>Embryophyta</taxon>
        <taxon>Tracheophyta</taxon>
        <taxon>Spermatophyta</taxon>
        <taxon>Magnoliopsida</taxon>
        <taxon>eudicotyledons</taxon>
        <taxon>Gunneridae</taxon>
        <taxon>Pentapetalae</taxon>
        <taxon>asterids</taxon>
        <taxon>lamiids</taxon>
        <taxon>Lamiales</taxon>
        <taxon>Lamiaceae</taxon>
        <taxon>Nepetoideae</taxon>
        <taxon>Elsholtzieae</taxon>
        <taxon>Perilla</taxon>
    </lineage>
</organism>
<reference evidence="3 4" key="1">
    <citation type="journal article" date="2021" name="Nat. Commun.">
        <title>Incipient diploidization of the medicinal plant Perilla within 10,000 years.</title>
        <authorList>
            <person name="Zhang Y."/>
            <person name="Shen Q."/>
            <person name="Leng L."/>
            <person name="Zhang D."/>
            <person name="Chen S."/>
            <person name="Shi Y."/>
            <person name="Ning Z."/>
            <person name="Chen S."/>
        </authorList>
    </citation>
    <scope>NUCLEOTIDE SEQUENCE [LARGE SCALE GENOMIC DNA]</scope>
    <source>
        <strain evidence="4">cv. PC099</strain>
    </source>
</reference>
<evidence type="ECO:0000313" key="4">
    <source>
        <dbReference type="Proteomes" id="UP001190926"/>
    </source>
</evidence>
<dbReference type="Pfam" id="PF03080">
    <property type="entry name" value="Neprosin"/>
    <property type="match status" value="1"/>
</dbReference>
<protein>
    <recommendedName>
        <fullName evidence="2">Neprosin PEP catalytic domain-containing protein</fullName>
    </recommendedName>
</protein>
<sequence>MVVNASLSRNESVKFDRETNFHKSHAILSIQSEDGDTIDCIDIIKQPAFDHPALRDHKIQMSPSHNVEMQTAADTNRGSPAIVTAQIWHRSGSCPKGTIPVRRVQKNHPSKGHSDSNYGKKKPVFSHHSVQFNDSKELYFLRNNYSLAMIHTEGYAYLGAKGDIKVWNPNVELDDEYSTSRVALKSGSYYDFEAMESGWQVNPTVYGDRQTRLFVYWTADAANKTGCFDLTCPGFIQTSNEIALGAAIYPISNPTGLPYEIVIYIHKDPKTNNWWVQYGETMNVGYWPPELFEKLSIHAETVQWGGEVYSSRVGIHPHTSTAMGSGRFPDYIMQTSGYVKRMRVLENNLILKFPQWVNLYTDEYRCYDVYYIHDYVPDPEFYYGGPGRSYLCP</sequence>
<feature type="domain" description="Neprosin PEP catalytic" evidence="2">
    <location>
        <begin position="131"/>
        <end position="393"/>
    </location>
</feature>
<gene>
    <name evidence="3" type="ORF">C2S53_009331</name>
</gene>
<feature type="region of interest" description="Disordered" evidence="1">
    <location>
        <begin position="98"/>
        <end position="120"/>
    </location>
</feature>
<dbReference type="InterPro" id="IPR025521">
    <property type="entry name" value="Neprosin_propep"/>
</dbReference>
<dbReference type="Pfam" id="PF14365">
    <property type="entry name" value="Neprosin_AP"/>
    <property type="match status" value="1"/>
</dbReference>
<evidence type="ECO:0000313" key="3">
    <source>
        <dbReference type="EMBL" id="KAH6831136.1"/>
    </source>
</evidence>
<dbReference type="AlphaFoldDB" id="A0AAD4JC84"/>
<name>A0AAD4JC84_PERFH</name>
<dbReference type="InterPro" id="IPR053168">
    <property type="entry name" value="Glutamic_endopeptidase"/>
</dbReference>
<dbReference type="PANTHER" id="PTHR31589">
    <property type="entry name" value="PROTEIN, PUTATIVE (DUF239)-RELATED-RELATED"/>
    <property type="match status" value="1"/>
</dbReference>
<dbReference type="PANTHER" id="PTHR31589:SF111">
    <property type="entry name" value="NEPROSIN DOMAIN-CONTAINING PROTEIN"/>
    <property type="match status" value="1"/>
</dbReference>
<dbReference type="EMBL" id="SDAM02000091">
    <property type="protein sequence ID" value="KAH6831136.1"/>
    <property type="molecule type" value="Genomic_DNA"/>
</dbReference>
<accession>A0AAD4JC84</accession>
<dbReference type="InterPro" id="IPR004314">
    <property type="entry name" value="Neprosin"/>
</dbReference>
<comment type="caution">
    <text evidence="3">The sequence shown here is derived from an EMBL/GenBank/DDBJ whole genome shotgun (WGS) entry which is preliminary data.</text>
</comment>
<dbReference type="Gene3D" id="3.90.1320.10">
    <property type="entry name" value="Outer-capsid protein sigma 3, large lobe"/>
    <property type="match status" value="1"/>
</dbReference>
<evidence type="ECO:0000256" key="1">
    <source>
        <dbReference type="SAM" id="MobiDB-lite"/>
    </source>
</evidence>
<dbReference type="PROSITE" id="PS52045">
    <property type="entry name" value="NEPROSIN_PEP_CD"/>
    <property type="match status" value="1"/>
</dbReference>
<dbReference type="Proteomes" id="UP001190926">
    <property type="component" value="Unassembled WGS sequence"/>
</dbReference>
<keyword evidence="4" id="KW-1185">Reference proteome</keyword>
<evidence type="ECO:0000259" key="2">
    <source>
        <dbReference type="PROSITE" id="PS52045"/>
    </source>
</evidence>
<proteinExistence type="predicted"/>